<feature type="domain" description="Chromo" evidence="2">
    <location>
        <begin position="115"/>
        <end position="173"/>
    </location>
</feature>
<reference evidence="4" key="1">
    <citation type="submission" date="2015-06" db="EMBL/GenBank/DDBJ databases">
        <title>Expansion of signal transduction pathways in fungi by whole-genome duplication.</title>
        <authorList>
            <consortium name="DOE Joint Genome Institute"/>
            <person name="Corrochano L.M."/>
            <person name="Kuo A."/>
            <person name="Marcet-Houben M."/>
            <person name="Polaino S."/>
            <person name="Salamov A."/>
            <person name="Villalobos J.M."/>
            <person name="Alvarez M.I."/>
            <person name="Avalos J."/>
            <person name="Benito E.P."/>
            <person name="Benoit I."/>
            <person name="Burger G."/>
            <person name="Camino L.P."/>
            <person name="Canovas D."/>
            <person name="Cerda-Olmedo E."/>
            <person name="Cheng J.-F."/>
            <person name="Dominguez A."/>
            <person name="Elias M."/>
            <person name="Eslava A.P."/>
            <person name="Glaser F."/>
            <person name="Grimwood J."/>
            <person name="Gutierrez G."/>
            <person name="Heitman J."/>
            <person name="Henrissat B."/>
            <person name="Iturriaga E.A."/>
            <person name="Lang B.F."/>
            <person name="Lavin J.L."/>
            <person name="Lee S."/>
            <person name="Li W."/>
            <person name="Lindquist E."/>
            <person name="Lopez-Garcia S."/>
            <person name="Luque E.M."/>
            <person name="Marcos A.T."/>
            <person name="Martin J."/>
            <person name="McCluskey K."/>
            <person name="Medina H.R."/>
            <person name="Miralles-Duran A."/>
            <person name="Miyazaki A."/>
            <person name="Munoz-Torres E."/>
            <person name="Oguiza J.A."/>
            <person name="Ohm R."/>
            <person name="Olmedo M."/>
            <person name="Orejas M."/>
            <person name="Ortiz-Castellanos L."/>
            <person name="Pisabarro A.G."/>
            <person name="Rodriguez-Romero J."/>
            <person name="Ruiz-Herrera J."/>
            <person name="Ruiz-Vazquez R."/>
            <person name="Sanz C."/>
            <person name="Schackwitz W."/>
            <person name="Schmutz J."/>
            <person name="Shahriari M."/>
            <person name="Shelest E."/>
            <person name="Silva-Franco F."/>
            <person name="Soanes D."/>
            <person name="Syed K."/>
            <person name="Tagua V.G."/>
            <person name="Talbot N.J."/>
            <person name="Thon M."/>
            <person name="De vries R.P."/>
            <person name="Wiebenga A."/>
            <person name="Yadav J.S."/>
            <person name="Braun E.L."/>
            <person name="Baker S."/>
            <person name="Garre V."/>
            <person name="Horwitz B."/>
            <person name="Torres-Martinez S."/>
            <person name="Idnurm A."/>
            <person name="Herrera-Estrella A."/>
            <person name="Gabaldon T."/>
            <person name="Grigoriev I.V."/>
        </authorList>
    </citation>
    <scope>NUCLEOTIDE SEQUENCE [LARGE SCALE GENOMIC DNA]</scope>
    <source>
        <strain evidence="4">NRRL 1555(-)</strain>
    </source>
</reference>
<dbReference type="InParanoid" id="A0A163A994"/>
<dbReference type="InterPro" id="IPR016197">
    <property type="entry name" value="Chromo-like_dom_sf"/>
</dbReference>
<dbReference type="InterPro" id="IPR000953">
    <property type="entry name" value="Chromo/chromo_shadow_dom"/>
</dbReference>
<dbReference type="STRING" id="763407.A0A163A994"/>
<dbReference type="InterPro" id="IPR023780">
    <property type="entry name" value="Chromo_domain"/>
</dbReference>
<dbReference type="Pfam" id="PF00385">
    <property type="entry name" value="Chromo"/>
    <property type="match status" value="1"/>
</dbReference>
<evidence type="ECO:0000256" key="1">
    <source>
        <dbReference type="SAM" id="MobiDB-lite"/>
    </source>
</evidence>
<name>A0A163A994_PHYB8</name>
<evidence type="ECO:0000313" key="3">
    <source>
        <dbReference type="EMBL" id="OAD71901.1"/>
    </source>
</evidence>
<sequence length="211" mass="24409">MTHDELLQRIDHMAEVVFPAIKERTELITKTQKEKFDKTHTIVKINTGSYMMIRLPTRSSKLAPAYQGLYIVIRKTQGGCYVLQDETRALMPRDYPPSDPKLISVDETALADELVEVQAIINHRANIGRREYLVQWKGQGPEEDEWLMPDKFTNLKTIQDYWTRREKQELSTMDKIVPTTPKRGRPPKKVSNNEAANSAPKRRGRPPKQPK</sequence>
<dbReference type="SMART" id="SM00298">
    <property type="entry name" value="CHROMO"/>
    <property type="match status" value="1"/>
</dbReference>
<proteinExistence type="predicted"/>
<dbReference type="SUPFAM" id="SSF54160">
    <property type="entry name" value="Chromo domain-like"/>
    <property type="match status" value="1"/>
</dbReference>
<protein>
    <recommendedName>
        <fullName evidence="2">Chromo domain-containing protein</fullName>
    </recommendedName>
</protein>
<accession>A0A163A994</accession>
<dbReference type="Proteomes" id="UP000077315">
    <property type="component" value="Unassembled WGS sequence"/>
</dbReference>
<dbReference type="OrthoDB" id="10267344at2759"/>
<organism evidence="3 4">
    <name type="scientific">Phycomyces blakesleeanus (strain ATCC 8743b / DSM 1359 / FGSC 10004 / NBRC 33097 / NRRL 1555)</name>
    <dbReference type="NCBI Taxonomy" id="763407"/>
    <lineage>
        <taxon>Eukaryota</taxon>
        <taxon>Fungi</taxon>
        <taxon>Fungi incertae sedis</taxon>
        <taxon>Mucoromycota</taxon>
        <taxon>Mucoromycotina</taxon>
        <taxon>Mucoromycetes</taxon>
        <taxon>Mucorales</taxon>
        <taxon>Phycomycetaceae</taxon>
        <taxon>Phycomyces</taxon>
    </lineage>
</organism>
<feature type="region of interest" description="Disordered" evidence="1">
    <location>
        <begin position="169"/>
        <end position="211"/>
    </location>
</feature>
<evidence type="ECO:0000313" key="4">
    <source>
        <dbReference type="Proteomes" id="UP000077315"/>
    </source>
</evidence>
<dbReference type="Gene3D" id="2.40.50.40">
    <property type="match status" value="1"/>
</dbReference>
<dbReference type="GeneID" id="28997074"/>
<dbReference type="RefSeq" id="XP_018289941.1">
    <property type="nucleotide sequence ID" value="XM_018436168.1"/>
</dbReference>
<gene>
    <name evidence="3" type="ORF">PHYBLDRAFT_169815</name>
</gene>
<keyword evidence="4" id="KW-1185">Reference proteome</keyword>
<dbReference type="PROSITE" id="PS50013">
    <property type="entry name" value="CHROMO_2"/>
    <property type="match status" value="1"/>
</dbReference>
<evidence type="ECO:0000259" key="2">
    <source>
        <dbReference type="PROSITE" id="PS50013"/>
    </source>
</evidence>
<dbReference type="VEuPathDB" id="FungiDB:PHYBLDRAFT_169815"/>
<dbReference type="AlphaFoldDB" id="A0A163A994"/>
<dbReference type="EMBL" id="KV440984">
    <property type="protein sequence ID" value="OAD71901.1"/>
    <property type="molecule type" value="Genomic_DNA"/>
</dbReference>
<feature type="compositionally biased region" description="Basic residues" evidence="1">
    <location>
        <begin position="200"/>
        <end position="211"/>
    </location>
</feature>